<dbReference type="Gene3D" id="3.40.190.10">
    <property type="entry name" value="Periplasmic binding protein-like II"/>
    <property type="match status" value="2"/>
</dbReference>
<dbReference type="NCBIfam" id="TIGR01256">
    <property type="entry name" value="modA"/>
    <property type="match status" value="1"/>
</dbReference>
<protein>
    <submittedName>
        <fullName evidence="6">Molybdate transport system substrate-binding protein</fullName>
    </submittedName>
</protein>
<proteinExistence type="inferred from homology"/>
<organism evidence="6 7">
    <name type="scientific">Methylohalomonas lacus</name>
    <dbReference type="NCBI Taxonomy" id="398773"/>
    <lineage>
        <taxon>Bacteria</taxon>
        <taxon>Pseudomonadati</taxon>
        <taxon>Pseudomonadota</taxon>
        <taxon>Gammaproteobacteria</taxon>
        <taxon>Methylohalomonadales</taxon>
        <taxon>Methylohalomonadaceae</taxon>
        <taxon>Methylohalomonas</taxon>
    </lineage>
</organism>
<sequence>MTMHCYARYRQASIDNGHSVYRLLTAALLLALLALQPGTVQADDVPIVAAASDLQFALEEIAQDFTATSGRRVRLNFGSSGNFRRQIAQGAPFEVYLSADEAYVRALYREGHTRDAGDLYAIGRVAMIATEKNASVVDPDLVGLGRQLASGLPLRFAIANPEHAPYGVAARQVLQSRGLWSAIQPRLILGENVSQATQFALSGNTIGGLVAYSLALAPPLRERSVHALIPAKYHEPLRQRMVLLKDAGTTARAFYAYLQSAAARRIFNRYGFVLPDEDATAQ</sequence>
<dbReference type="InterPro" id="IPR044084">
    <property type="entry name" value="AvModA-like_subst-bd"/>
</dbReference>
<name>A0AAE3HM27_9GAMM</name>
<evidence type="ECO:0000256" key="4">
    <source>
        <dbReference type="PIRSR" id="PIRSR004846-1"/>
    </source>
</evidence>
<keyword evidence="2 4" id="KW-0479">Metal-binding</keyword>
<feature type="chain" id="PRO_5041986642" evidence="5">
    <location>
        <begin position="43"/>
        <end position="282"/>
    </location>
</feature>
<evidence type="ECO:0000256" key="1">
    <source>
        <dbReference type="ARBA" id="ARBA00009175"/>
    </source>
</evidence>
<feature type="binding site" evidence="4">
    <location>
        <position position="193"/>
    </location>
    <ligand>
        <name>molybdate</name>
        <dbReference type="ChEBI" id="CHEBI:36264"/>
    </ligand>
</feature>
<dbReference type="PIRSF" id="PIRSF004846">
    <property type="entry name" value="ModA"/>
    <property type="match status" value="1"/>
</dbReference>
<comment type="similarity">
    <text evidence="1">Belongs to the bacterial solute-binding protein ModA family.</text>
</comment>
<dbReference type="GO" id="GO:0046872">
    <property type="term" value="F:metal ion binding"/>
    <property type="evidence" value="ECO:0007669"/>
    <property type="project" value="UniProtKB-KW"/>
</dbReference>
<dbReference type="Proteomes" id="UP001204445">
    <property type="component" value="Unassembled WGS sequence"/>
</dbReference>
<accession>A0AAE3HM27</accession>
<dbReference type="Pfam" id="PF13531">
    <property type="entry name" value="SBP_bac_11"/>
    <property type="match status" value="1"/>
</dbReference>
<dbReference type="InterPro" id="IPR005950">
    <property type="entry name" value="ModA"/>
</dbReference>
<keyword evidence="4" id="KW-0500">Molybdenum</keyword>
<evidence type="ECO:0000256" key="3">
    <source>
        <dbReference type="ARBA" id="ARBA00022729"/>
    </source>
</evidence>
<dbReference type="InterPro" id="IPR050682">
    <property type="entry name" value="ModA/WtpA"/>
</dbReference>
<evidence type="ECO:0000313" key="6">
    <source>
        <dbReference type="EMBL" id="MCS3904310.1"/>
    </source>
</evidence>
<reference evidence="6" key="1">
    <citation type="submission" date="2022-08" db="EMBL/GenBank/DDBJ databases">
        <title>Genomic Encyclopedia of Type Strains, Phase III (KMG-III): the genomes of soil and plant-associated and newly described type strains.</title>
        <authorList>
            <person name="Whitman W."/>
        </authorList>
    </citation>
    <scope>NUCLEOTIDE SEQUENCE</scope>
    <source>
        <strain evidence="6">HMT 1</strain>
    </source>
</reference>
<dbReference type="GO" id="GO:0030973">
    <property type="term" value="F:molybdate ion binding"/>
    <property type="evidence" value="ECO:0007669"/>
    <property type="project" value="InterPro"/>
</dbReference>
<dbReference type="PANTHER" id="PTHR30632:SF14">
    <property type="entry name" value="TUNGSTATE_MOLYBDATE_CHROMATE-BINDING PROTEIN MODA"/>
    <property type="match status" value="1"/>
</dbReference>
<dbReference type="CDD" id="cd13539">
    <property type="entry name" value="PBP2_AvModA"/>
    <property type="match status" value="1"/>
</dbReference>
<feature type="signal peptide" evidence="5">
    <location>
        <begin position="1"/>
        <end position="42"/>
    </location>
</feature>
<dbReference type="EMBL" id="JANUCT010000019">
    <property type="protein sequence ID" value="MCS3904310.1"/>
    <property type="molecule type" value="Genomic_DNA"/>
</dbReference>
<comment type="caution">
    <text evidence="6">The sequence shown here is derived from an EMBL/GenBank/DDBJ whole genome shotgun (WGS) entry which is preliminary data.</text>
</comment>
<keyword evidence="3 5" id="KW-0732">Signal</keyword>
<dbReference type="RefSeq" id="WP_259057005.1">
    <property type="nucleotide sequence ID" value="NZ_JANUCT010000019.1"/>
</dbReference>
<feature type="binding site" evidence="4">
    <location>
        <position position="80"/>
    </location>
    <ligand>
        <name>molybdate</name>
        <dbReference type="ChEBI" id="CHEBI:36264"/>
    </ligand>
</feature>
<evidence type="ECO:0000256" key="2">
    <source>
        <dbReference type="ARBA" id="ARBA00022723"/>
    </source>
</evidence>
<keyword evidence="7" id="KW-1185">Reference proteome</keyword>
<dbReference type="AlphaFoldDB" id="A0AAE3HM27"/>
<evidence type="ECO:0000313" key="7">
    <source>
        <dbReference type="Proteomes" id="UP001204445"/>
    </source>
</evidence>
<dbReference type="GO" id="GO:0015689">
    <property type="term" value="P:molybdate ion transport"/>
    <property type="evidence" value="ECO:0007669"/>
    <property type="project" value="InterPro"/>
</dbReference>
<dbReference type="SUPFAM" id="SSF53850">
    <property type="entry name" value="Periplasmic binding protein-like II"/>
    <property type="match status" value="1"/>
</dbReference>
<evidence type="ECO:0000256" key="5">
    <source>
        <dbReference type="SAM" id="SignalP"/>
    </source>
</evidence>
<gene>
    <name evidence="6" type="ORF">J2T55_002346</name>
</gene>
<dbReference type="PANTHER" id="PTHR30632">
    <property type="entry name" value="MOLYBDATE-BINDING PERIPLASMIC PROTEIN"/>
    <property type="match status" value="1"/>
</dbReference>